<dbReference type="GO" id="GO:0051087">
    <property type="term" value="F:protein-folding chaperone binding"/>
    <property type="evidence" value="ECO:0007669"/>
    <property type="project" value="TreeGrafter"/>
</dbReference>
<dbReference type="GO" id="GO:0051082">
    <property type="term" value="F:unfolded protein binding"/>
    <property type="evidence" value="ECO:0007669"/>
    <property type="project" value="TreeGrafter"/>
</dbReference>
<feature type="compositionally biased region" description="Basic and acidic residues" evidence="1">
    <location>
        <begin position="126"/>
        <end position="142"/>
    </location>
</feature>
<feature type="region of interest" description="Disordered" evidence="1">
    <location>
        <begin position="106"/>
        <end position="142"/>
    </location>
</feature>
<feature type="region of interest" description="Disordered" evidence="1">
    <location>
        <begin position="34"/>
        <end position="54"/>
    </location>
</feature>
<dbReference type="InterPro" id="IPR004918">
    <property type="entry name" value="Cdc37"/>
</dbReference>
<dbReference type="OrthoDB" id="440202at2759"/>
<dbReference type="PANTHER" id="PTHR12800">
    <property type="entry name" value="CDC37-RELATED"/>
    <property type="match status" value="1"/>
</dbReference>
<proteinExistence type="predicted"/>
<dbReference type="EMBL" id="JWZT01005379">
    <property type="protein sequence ID" value="KII61109.1"/>
    <property type="molecule type" value="Genomic_DNA"/>
</dbReference>
<keyword evidence="4" id="KW-1185">Reference proteome</keyword>
<dbReference type="Proteomes" id="UP000031668">
    <property type="component" value="Unassembled WGS sequence"/>
</dbReference>
<dbReference type="Gene3D" id="6.10.140.250">
    <property type="match status" value="1"/>
</dbReference>
<dbReference type="GO" id="GO:0050821">
    <property type="term" value="P:protein stabilization"/>
    <property type="evidence" value="ECO:0007669"/>
    <property type="project" value="TreeGrafter"/>
</dbReference>
<evidence type="ECO:0000256" key="1">
    <source>
        <dbReference type="SAM" id="MobiDB-lite"/>
    </source>
</evidence>
<dbReference type="GO" id="GO:0006457">
    <property type="term" value="P:protein folding"/>
    <property type="evidence" value="ECO:0007669"/>
    <property type="project" value="TreeGrafter"/>
</dbReference>
<dbReference type="GO" id="GO:0031072">
    <property type="term" value="F:heat shock protein binding"/>
    <property type="evidence" value="ECO:0007669"/>
    <property type="project" value="TreeGrafter"/>
</dbReference>
<organism evidence="3 4">
    <name type="scientific">Thelohanellus kitauei</name>
    <name type="common">Myxosporean</name>
    <dbReference type="NCBI Taxonomy" id="669202"/>
    <lineage>
        <taxon>Eukaryota</taxon>
        <taxon>Metazoa</taxon>
        <taxon>Cnidaria</taxon>
        <taxon>Myxozoa</taxon>
        <taxon>Myxosporea</taxon>
        <taxon>Bivalvulida</taxon>
        <taxon>Platysporina</taxon>
        <taxon>Myxobolidae</taxon>
        <taxon>Thelohanellus</taxon>
    </lineage>
</organism>
<name>A0A0C2M9X8_THEKT</name>
<feature type="compositionally biased region" description="Acidic residues" evidence="1">
    <location>
        <begin position="108"/>
        <end position="125"/>
    </location>
</feature>
<dbReference type="SUPFAM" id="SSF101391">
    <property type="entry name" value="Hsp90 co-chaperone CDC37"/>
    <property type="match status" value="1"/>
</dbReference>
<dbReference type="SMART" id="SM01069">
    <property type="entry name" value="CDC37_C"/>
    <property type="match status" value="1"/>
</dbReference>
<dbReference type="InterPro" id="IPR013873">
    <property type="entry name" value="Cdc37_C"/>
</dbReference>
<protein>
    <submittedName>
        <fullName evidence="3">Hsp90 co-chaperone Cdc37</fullName>
    </submittedName>
</protein>
<comment type="caution">
    <text evidence="3">The sequence shown here is derived from an EMBL/GenBank/DDBJ whole genome shotgun (WGS) entry which is preliminary data.</text>
</comment>
<dbReference type="Pfam" id="PF08564">
    <property type="entry name" value="CDC37_C"/>
    <property type="match status" value="1"/>
</dbReference>
<gene>
    <name evidence="3" type="ORF">RF11_05828</name>
</gene>
<reference evidence="3 4" key="1">
    <citation type="journal article" date="2014" name="Genome Biol. Evol.">
        <title>The genome of the myxosporean Thelohanellus kitauei shows adaptations to nutrient acquisition within its fish host.</title>
        <authorList>
            <person name="Yang Y."/>
            <person name="Xiong J."/>
            <person name="Zhou Z."/>
            <person name="Huo F."/>
            <person name="Miao W."/>
            <person name="Ran C."/>
            <person name="Liu Y."/>
            <person name="Zhang J."/>
            <person name="Feng J."/>
            <person name="Wang M."/>
            <person name="Wang M."/>
            <person name="Wang L."/>
            <person name="Yao B."/>
        </authorList>
    </citation>
    <scope>NUCLEOTIDE SEQUENCE [LARGE SCALE GENOMIC DNA]</scope>
    <source>
        <strain evidence="3">Wuqing</strain>
    </source>
</reference>
<feature type="domain" description="Cdc37 C-terminal" evidence="2">
    <location>
        <begin position="46"/>
        <end position="141"/>
    </location>
</feature>
<evidence type="ECO:0000259" key="2">
    <source>
        <dbReference type="SMART" id="SM01069"/>
    </source>
</evidence>
<evidence type="ECO:0000313" key="4">
    <source>
        <dbReference type="Proteomes" id="UP000031668"/>
    </source>
</evidence>
<accession>A0A0C2M9X8</accession>
<sequence>MDKEYLDSYNSEVEAFKKRVFVAVDKRRLEKAKLAEQKDEEEVERELGPGGLDPIEVMQTLPPDLQDCFISRDVEMLKRVLSSMSPEDAKYHFQRCIDSGLWVANAQDDNEEEENEFVDVNDDGDDAKAEKNEDQQHDQKHS</sequence>
<dbReference type="AlphaFoldDB" id="A0A0C2M9X8"/>
<dbReference type="GO" id="GO:0005737">
    <property type="term" value="C:cytoplasm"/>
    <property type="evidence" value="ECO:0007669"/>
    <property type="project" value="TreeGrafter"/>
</dbReference>
<evidence type="ECO:0000313" key="3">
    <source>
        <dbReference type="EMBL" id="KII61109.1"/>
    </source>
</evidence>
<dbReference type="PANTHER" id="PTHR12800:SF4">
    <property type="entry name" value="HSP90 CO-CHAPERONE CDC37"/>
    <property type="match status" value="1"/>
</dbReference>